<proteinExistence type="inferred from homology"/>
<keyword evidence="4" id="KW-1185">Reference proteome</keyword>
<sequence length="333" mass="34810">MHSRRAGRRRRRTLTAVTAALLVVLGTVAAGLWFRLDGKLSTVDLGALLGDDRPAKTATGATDILVLGTDTRAGDNGEVVGGSEKGAGRSDTAMVVHLAEGRRSATVVSIPRDTLVDRPPCVTPEGHTAPREGQVAFNTAYATGGPACAVKTVEAMSGLRVDHVVAVDFAGFAEIVDALGGVEITVDQAIHDPYSDLDLAPGTHRLDGEQALAFVRTRHGVGDGSDLGRIELQQRFLRALVAEVGGTGLLGDPPRLYRVAEATAEAVTTDEELRSLDDLVSLARSLSGLREDAVRTVTLPVAASAGDPNRVVPVEGEAEALWAALRADREPPG</sequence>
<dbReference type="Proteomes" id="UP000567795">
    <property type="component" value="Unassembled WGS sequence"/>
</dbReference>
<dbReference type="Gene3D" id="3.40.630.190">
    <property type="entry name" value="LCP protein"/>
    <property type="match status" value="1"/>
</dbReference>
<dbReference type="AlphaFoldDB" id="A0A852ZXF0"/>
<gene>
    <name evidence="3" type="ORF">FHU37_003360</name>
</gene>
<dbReference type="RefSeq" id="WP_179814999.1">
    <property type="nucleotide sequence ID" value="NZ_JACBZD010000001.1"/>
</dbReference>
<comment type="similarity">
    <text evidence="1">Belongs to the LytR/CpsA/Psr (LCP) family.</text>
</comment>
<dbReference type="Pfam" id="PF03816">
    <property type="entry name" value="LytR_cpsA_psr"/>
    <property type="match status" value="1"/>
</dbReference>
<dbReference type="EMBL" id="JACBZD010000001">
    <property type="protein sequence ID" value="NYI06417.1"/>
    <property type="molecule type" value="Genomic_DNA"/>
</dbReference>
<organism evidence="3 4">
    <name type="scientific">Allostreptomyces psammosilenae</name>
    <dbReference type="NCBI Taxonomy" id="1892865"/>
    <lineage>
        <taxon>Bacteria</taxon>
        <taxon>Bacillati</taxon>
        <taxon>Actinomycetota</taxon>
        <taxon>Actinomycetes</taxon>
        <taxon>Kitasatosporales</taxon>
        <taxon>Streptomycetaceae</taxon>
        <taxon>Allostreptomyces</taxon>
    </lineage>
</organism>
<evidence type="ECO:0000259" key="2">
    <source>
        <dbReference type="Pfam" id="PF03816"/>
    </source>
</evidence>
<dbReference type="InterPro" id="IPR004474">
    <property type="entry name" value="LytR_CpsA_psr"/>
</dbReference>
<evidence type="ECO:0000256" key="1">
    <source>
        <dbReference type="ARBA" id="ARBA00006068"/>
    </source>
</evidence>
<dbReference type="InterPro" id="IPR050922">
    <property type="entry name" value="LytR/CpsA/Psr_CW_biosynth"/>
</dbReference>
<reference evidence="3 4" key="1">
    <citation type="submission" date="2020-07" db="EMBL/GenBank/DDBJ databases">
        <title>Sequencing the genomes of 1000 actinobacteria strains.</title>
        <authorList>
            <person name="Klenk H.-P."/>
        </authorList>
    </citation>
    <scope>NUCLEOTIDE SEQUENCE [LARGE SCALE GENOMIC DNA]</scope>
    <source>
        <strain evidence="3 4">DSM 42178</strain>
    </source>
</reference>
<comment type="caution">
    <text evidence="3">The sequence shown here is derived from an EMBL/GenBank/DDBJ whole genome shotgun (WGS) entry which is preliminary data.</text>
</comment>
<feature type="domain" description="Cell envelope-related transcriptional attenuator" evidence="2">
    <location>
        <begin position="89"/>
        <end position="243"/>
    </location>
</feature>
<dbReference type="PANTHER" id="PTHR33392">
    <property type="entry name" value="POLYISOPRENYL-TEICHOIC ACID--PEPTIDOGLYCAN TEICHOIC ACID TRANSFERASE TAGU"/>
    <property type="match status" value="1"/>
</dbReference>
<name>A0A852ZXF0_9ACTN</name>
<protein>
    <submittedName>
        <fullName evidence="3">LCP family protein required for cell wall assembly</fullName>
    </submittedName>
</protein>
<evidence type="ECO:0000313" key="4">
    <source>
        <dbReference type="Proteomes" id="UP000567795"/>
    </source>
</evidence>
<accession>A0A852ZXF0</accession>
<dbReference type="PANTHER" id="PTHR33392:SF6">
    <property type="entry name" value="POLYISOPRENYL-TEICHOIC ACID--PEPTIDOGLYCAN TEICHOIC ACID TRANSFERASE TAGU"/>
    <property type="match status" value="1"/>
</dbReference>
<dbReference type="NCBIfam" id="TIGR00350">
    <property type="entry name" value="lytR_cpsA_psr"/>
    <property type="match status" value="1"/>
</dbReference>
<evidence type="ECO:0000313" key="3">
    <source>
        <dbReference type="EMBL" id="NYI06417.1"/>
    </source>
</evidence>